<keyword evidence="2" id="KW-1185">Reference proteome</keyword>
<comment type="caution">
    <text evidence="1">The sequence shown here is derived from an EMBL/GenBank/DDBJ whole genome shotgun (WGS) entry which is preliminary data.</text>
</comment>
<evidence type="ECO:0000313" key="2">
    <source>
        <dbReference type="Proteomes" id="UP001242811"/>
    </source>
</evidence>
<gene>
    <name evidence="1" type="ORF">QOZ95_005524</name>
</gene>
<dbReference type="RefSeq" id="WP_152381895.1">
    <property type="nucleotide sequence ID" value="NZ_CP045298.1"/>
</dbReference>
<dbReference type="EMBL" id="JAUSWA010000069">
    <property type="protein sequence ID" value="MDQ0497305.1"/>
    <property type="molecule type" value="Genomic_DNA"/>
</dbReference>
<accession>A0ABU0L7N5</accession>
<reference evidence="1 2" key="1">
    <citation type="submission" date="2023-07" db="EMBL/GenBank/DDBJ databases">
        <title>Genomic Encyclopedia of Type Strains, Phase IV (KMG-IV): sequencing the most valuable type-strain genomes for metagenomic binning, comparative biology and taxonomic classification.</title>
        <authorList>
            <person name="Goeker M."/>
        </authorList>
    </citation>
    <scope>NUCLEOTIDE SEQUENCE [LARGE SCALE GENOMIC DNA]</scope>
    <source>
        <strain evidence="1 2">DSM 14914</strain>
    </source>
</reference>
<proteinExistence type="predicted"/>
<evidence type="ECO:0000313" key="1">
    <source>
        <dbReference type="EMBL" id="MDQ0497305.1"/>
    </source>
</evidence>
<protein>
    <submittedName>
        <fullName evidence="1">Uncharacterized protein</fullName>
    </submittedName>
</protein>
<organism evidence="1 2">
    <name type="scientific">Paenibacillus brasilensis</name>
    <dbReference type="NCBI Taxonomy" id="128574"/>
    <lineage>
        <taxon>Bacteria</taxon>
        <taxon>Bacillati</taxon>
        <taxon>Bacillota</taxon>
        <taxon>Bacilli</taxon>
        <taxon>Bacillales</taxon>
        <taxon>Paenibacillaceae</taxon>
        <taxon>Paenibacillus</taxon>
    </lineage>
</organism>
<name>A0ABU0L7N5_9BACL</name>
<dbReference type="Proteomes" id="UP001242811">
    <property type="component" value="Unassembled WGS sequence"/>
</dbReference>
<sequence>MAQSYAFLDNTGILHLHSLESEAAKHGKYVGTNLDYDESGFPVIGGEGVVYYVDKDTAYVNGNEHDGKQIAVPSGLKALASQLL</sequence>